<dbReference type="Proteomes" id="UP000001916">
    <property type="component" value="Plasmid pMESIL01"/>
</dbReference>
<dbReference type="RefSeq" id="WP_013159712.1">
    <property type="nucleotide sequence ID" value="NC_014213.1"/>
</dbReference>
<dbReference type="InterPro" id="IPR019734">
    <property type="entry name" value="TPR_rpt"/>
</dbReference>
<evidence type="ECO:0000313" key="2">
    <source>
        <dbReference type="Proteomes" id="UP000001916"/>
    </source>
</evidence>
<evidence type="ECO:0000313" key="1">
    <source>
        <dbReference type="EMBL" id="ADH65198.1"/>
    </source>
</evidence>
<accession>D7BJ42</accession>
<dbReference type="AlphaFoldDB" id="D7BJ42"/>
<sequence length="536" mass="60094">MGKIALEDAQISLAALVEARRISVAAGLLETLLHQAPTHQDADRVVSLFALLPPSWLCQEPSLQQLYALALCRSRKPGLLLAYLDTLAPPLAPGLETYRAWALLREGRYEEAYQRLEAIQDPTLADPGVYWRTRAEVLFRLGREGWQEAFRRARGYLSGAALGRSLVDEGGLLYLSGQRSAARVTWAEALAYLEEDPYYLAWARHSLGISLLKDRPEEAEQHLLEAARLSRKAVAREFQARALCGLGAVRRSLREWDRALSCYQQATRAACERDDQQEAWWGYAHTLRLLGRVEEALAYLLRALALDLAPEVSWLNADIAAARLMLGDRAGAQESLSRATRLRERGQIVRAVVQAALHQQQGVLEEARKLLSTLDPANLWVQEEVHCFPQLKGYLSLANAQPQPRHCVEVNPYGSLEVRVNGRPVPISPTGKPGELLVFLLENGKSASVEHLLDQLYGASSAHLSRSRKALWANAEKLRQALGWKNSLRISHGIYQLDPAAEWIYRDQPSSCDEEFMVGHYSNWIQERRGLALWVV</sequence>
<organism evidence="1 2">
    <name type="scientific">Allomeiothermus silvanus (strain ATCC 700542 / DSM 9946 / NBRC 106475 / NCIMB 13440 / VI-R2)</name>
    <name type="common">Thermus silvanus</name>
    <dbReference type="NCBI Taxonomy" id="526227"/>
    <lineage>
        <taxon>Bacteria</taxon>
        <taxon>Thermotogati</taxon>
        <taxon>Deinococcota</taxon>
        <taxon>Deinococci</taxon>
        <taxon>Thermales</taxon>
        <taxon>Thermaceae</taxon>
        <taxon>Allomeiothermus</taxon>
    </lineage>
</organism>
<reference evidence="1 2" key="1">
    <citation type="journal article" date="2010" name="Stand. Genomic Sci.">
        <title>Complete genome sequence of Meiothermus silvanus type strain (VI-R2).</title>
        <authorList>
            <person name="Sikorski J."/>
            <person name="Tindall B.J."/>
            <person name="Lowry S."/>
            <person name="Lucas S."/>
            <person name="Nolan M."/>
            <person name="Copeland A."/>
            <person name="Glavina Del Rio T."/>
            <person name="Tice H."/>
            <person name="Cheng J.F."/>
            <person name="Han C."/>
            <person name="Pitluck S."/>
            <person name="Liolios K."/>
            <person name="Ivanova N."/>
            <person name="Mavromatis K."/>
            <person name="Mikhailova N."/>
            <person name="Pati A."/>
            <person name="Goodwin L."/>
            <person name="Chen A."/>
            <person name="Palaniappan K."/>
            <person name="Land M."/>
            <person name="Hauser L."/>
            <person name="Chang Y.J."/>
            <person name="Jeffries C.D."/>
            <person name="Rohde M."/>
            <person name="Goker M."/>
            <person name="Woyke T."/>
            <person name="Bristow J."/>
            <person name="Eisen J.A."/>
            <person name="Markowitz V."/>
            <person name="Hugenholtz P."/>
            <person name="Kyrpides N.C."/>
            <person name="Klenk H.P."/>
            <person name="Lapidus A."/>
        </authorList>
    </citation>
    <scope>NUCLEOTIDE SEQUENCE [LARGE SCALE GENOMIC DNA]</scope>
    <source>
        <strain evidence="2">ATCC 700542 / DSM 9946 / VI-R2</strain>
        <plasmid evidence="2">Plasmid pMESIL01</plasmid>
    </source>
</reference>
<keyword evidence="1" id="KW-0614">Plasmid</keyword>
<dbReference type="KEGG" id="msv:Mesil_3386"/>
<dbReference type="InterPro" id="IPR036388">
    <property type="entry name" value="WH-like_DNA-bd_sf"/>
</dbReference>
<dbReference type="SUPFAM" id="SSF48452">
    <property type="entry name" value="TPR-like"/>
    <property type="match status" value="1"/>
</dbReference>
<gene>
    <name evidence="1" type="ORF">Mesil_3386</name>
</gene>
<name>D7BJ42_ALLS1</name>
<proteinExistence type="predicted"/>
<dbReference type="eggNOG" id="COG0457">
    <property type="taxonomic scope" value="Bacteria"/>
</dbReference>
<dbReference type="Pfam" id="PF13181">
    <property type="entry name" value="TPR_8"/>
    <property type="match status" value="1"/>
</dbReference>
<dbReference type="Gene3D" id="1.25.40.10">
    <property type="entry name" value="Tetratricopeptide repeat domain"/>
    <property type="match status" value="2"/>
</dbReference>
<dbReference type="InterPro" id="IPR011990">
    <property type="entry name" value="TPR-like_helical_dom_sf"/>
</dbReference>
<dbReference type="HOGENOM" id="CLU_035486_0_0_0"/>
<protein>
    <submittedName>
        <fullName evidence="1">Helix-turn-helix type 11 domain protein</fullName>
    </submittedName>
</protein>
<keyword evidence="2" id="KW-1185">Reference proteome</keyword>
<dbReference type="EMBL" id="CP002043">
    <property type="protein sequence ID" value="ADH65198.1"/>
    <property type="molecule type" value="Genomic_DNA"/>
</dbReference>
<geneLocation type="plasmid" evidence="1 2">
    <name>pMESIL01</name>
</geneLocation>
<dbReference type="Gene3D" id="1.10.10.10">
    <property type="entry name" value="Winged helix-like DNA-binding domain superfamily/Winged helix DNA-binding domain"/>
    <property type="match status" value="1"/>
</dbReference>